<proteinExistence type="predicted"/>
<dbReference type="AlphaFoldDB" id="A0A4Z0H7D7"/>
<keyword evidence="2" id="KW-1185">Reference proteome</keyword>
<organism evidence="1 2">
    <name type="scientific">Halobacillus salinus</name>
    <dbReference type="NCBI Taxonomy" id="192814"/>
    <lineage>
        <taxon>Bacteria</taxon>
        <taxon>Bacillati</taxon>
        <taxon>Bacillota</taxon>
        <taxon>Bacilli</taxon>
        <taxon>Bacillales</taxon>
        <taxon>Bacillaceae</taxon>
        <taxon>Halobacillus</taxon>
    </lineage>
</organism>
<dbReference type="Proteomes" id="UP000297982">
    <property type="component" value="Unassembled WGS sequence"/>
</dbReference>
<sequence length="74" mass="8561">MSSVWLENNKASLHIVNVENANYLVYLTSIGSITPKIVEDVETKSRITYDQVRDDVKDLKNDEVIKHMITKLRK</sequence>
<evidence type="ECO:0000313" key="1">
    <source>
        <dbReference type="EMBL" id="TGB05181.1"/>
    </source>
</evidence>
<dbReference type="RefSeq" id="WP_135327381.1">
    <property type="nucleotide sequence ID" value="NZ_SRJC01000001.1"/>
</dbReference>
<protein>
    <submittedName>
        <fullName evidence="1">Uncharacterized protein</fullName>
    </submittedName>
</protein>
<accession>A0A4Z0H7D7</accession>
<evidence type="ECO:0000313" key="2">
    <source>
        <dbReference type="Proteomes" id="UP000297982"/>
    </source>
</evidence>
<comment type="caution">
    <text evidence="1">The sequence shown here is derived from an EMBL/GenBank/DDBJ whole genome shotgun (WGS) entry which is preliminary data.</text>
</comment>
<name>A0A4Z0H7D7_9BACI</name>
<gene>
    <name evidence="1" type="ORF">E4663_09375</name>
</gene>
<dbReference type="EMBL" id="SRJC01000001">
    <property type="protein sequence ID" value="TGB05181.1"/>
    <property type="molecule type" value="Genomic_DNA"/>
</dbReference>
<reference evidence="1 2" key="1">
    <citation type="journal article" date="2003" name="Int. J. Syst. Evol. Microbiol.">
        <title>Halobacillus salinus sp. nov., isolated from a salt lake on the coast of the East Sea in Korea.</title>
        <authorList>
            <person name="Yoon J.H."/>
            <person name="Kang K.H."/>
            <person name="Park Y.H."/>
        </authorList>
    </citation>
    <scope>NUCLEOTIDE SEQUENCE [LARGE SCALE GENOMIC DNA]</scope>
    <source>
        <strain evidence="1 2">HSL-3</strain>
    </source>
</reference>